<gene>
    <name evidence="1" type="ORF">PSON_ATCC_30995.1.T0040052</name>
</gene>
<evidence type="ECO:0000313" key="1">
    <source>
        <dbReference type="EMBL" id="CAD8049356.1"/>
    </source>
</evidence>
<dbReference type="EMBL" id="CAJJDN010000004">
    <property type="protein sequence ID" value="CAD8049356.1"/>
    <property type="molecule type" value="Genomic_DNA"/>
</dbReference>
<dbReference type="OrthoDB" id="297263at2759"/>
<comment type="caution">
    <text evidence="1">The sequence shown here is derived from an EMBL/GenBank/DDBJ whole genome shotgun (WGS) entry which is preliminary data.</text>
</comment>
<organism evidence="1 2">
    <name type="scientific">Paramecium sonneborni</name>
    <dbReference type="NCBI Taxonomy" id="65129"/>
    <lineage>
        <taxon>Eukaryota</taxon>
        <taxon>Sar</taxon>
        <taxon>Alveolata</taxon>
        <taxon>Ciliophora</taxon>
        <taxon>Intramacronucleata</taxon>
        <taxon>Oligohymenophorea</taxon>
        <taxon>Peniculida</taxon>
        <taxon>Parameciidae</taxon>
        <taxon>Paramecium</taxon>
    </lineage>
</organism>
<protein>
    <submittedName>
        <fullName evidence="1">Uncharacterized protein</fullName>
    </submittedName>
</protein>
<sequence>MKTKIVSLFLKREHLILLSKMLQITDNSTEQETLIFKIDSQNQKSENRILKTERWPQQDLDYFQNSFLQIANLSFSYFKFHFPANSALQIKEHIKFIHVVKQINFGGVTIEEVFKQQRTRLNLEISKITKSIKLIDEPITSKLMNTKIDLSSIQTIQDKYFFPKNNDFMTPYLILNLKPHIPKTTIRYQNKELQQSITSLEDIPPFQFMNSNLIQPILNYESLKNSYEYKFNKLMQRNSLVQYTIRRYQNKIKQYEIKSQDDHIDDPLIEIKIMFCSQIKQLCENKINQSLIDSNLKFLNTPSIENSSLKITPFQTIKDLESVIFNQIKEKQQSQEIIPSQNINEEQNKTKPFDFAQNTNLLSLNISQKYLKDSTITNFESQNNYQILDNESTNKLEQRLIKPSLQSLDLKQTELLNQSSGRYQRKIYHLKIQEKYDKSQSNHKFLNIPHQTMEPPISQIEFQNKDNQKAILTNRNLQQKSLDRITLKPLAYQSAKLKEIRDSNRDKNESSFPYIKESLPNIGFTMNDSEHEKLKECEAKFSSQGGLLKCIQKNEKEENSVKEILLFQKKNCNLRNQLQNQLILLTRSEQILTTLMSNGQIRGTELYQQLLQPIKIHSSAKFLTPKSNNLISRTKFKKIQQDGKMFSLK</sequence>
<reference evidence="1" key="1">
    <citation type="submission" date="2021-01" db="EMBL/GenBank/DDBJ databases">
        <authorList>
            <consortium name="Genoscope - CEA"/>
            <person name="William W."/>
        </authorList>
    </citation>
    <scope>NUCLEOTIDE SEQUENCE</scope>
</reference>
<dbReference type="AlphaFoldDB" id="A0A8S1K8Q4"/>
<proteinExistence type="predicted"/>
<evidence type="ECO:0000313" key="2">
    <source>
        <dbReference type="Proteomes" id="UP000692954"/>
    </source>
</evidence>
<keyword evidence="2" id="KW-1185">Reference proteome</keyword>
<accession>A0A8S1K8Q4</accession>
<name>A0A8S1K8Q4_9CILI</name>
<dbReference type="Proteomes" id="UP000692954">
    <property type="component" value="Unassembled WGS sequence"/>
</dbReference>